<evidence type="ECO:0000256" key="2">
    <source>
        <dbReference type="ARBA" id="ARBA00012254"/>
    </source>
</evidence>
<dbReference type="Gene3D" id="3.40.50.170">
    <property type="entry name" value="Formyl transferase, N-terminal domain"/>
    <property type="match status" value="1"/>
</dbReference>
<dbReference type="GO" id="GO:0004644">
    <property type="term" value="F:phosphoribosylglycinamide formyltransferase activity"/>
    <property type="evidence" value="ECO:0007669"/>
    <property type="project" value="UniProtKB-EC"/>
</dbReference>
<name>A0A7W5DN60_9GAMM</name>
<evidence type="ECO:0000256" key="3">
    <source>
        <dbReference type="ARBA" id="ARBA00022679"/>
    </source>
</evidence>
<dbReference type="RefSeq" id="WP_183315171.1">
    <property type="nucleotide sequence ID" value="NZ_JACHXQ010000015.1"/>
</dbReference>
<comment type="pathway">
    <text evidence="1">Purine metabolism; IMP biosynthesis via de novo pathway; N(2)-formyl-N(1)-(5-phospho-D-ribosyl)glycinamide from N(1)-(5-phospho-D-ribosyl)glycinamide (10-formyl THF route): step 1/1.</text>
</comment>
<dbReference type="SUPFAM" id="SSF53328">
    <property type="entry name" value="Formyltransferase"/>
    <property type="match status" value="1"/>
</dbReference>
<dbReference type="Proteomes" id="UP000563050">
    <property type="component" value="Unassembled WGS sequence"/>
</dbReference>
<dbReference type="GO" id="GO:0005829">
    <property type="term" value="C:cytosol"/>
    <property type="evidence" value="ECO:0007669"/>
    <property type="project" value="TreeGrafter"/>
</dbReference>
<dbReference type="InterPro" id="IPR036477">
    <property type="entry name" value="Formyl_transf_N_sf"/>
</dbReference>
<evidence type="ECO:0000256" key="4">
    <source>
        <dbReference type="ARBA" id="ARBA00022755"/>
    </source>
</evidence>
<comment type="caution">
    <text evidence="6">The sequence shown here is derived from an EMBL/GenBank/DDBJ whole genome shotgun (WGS) entry which is preliminary data.</text>
</comment>
<dbReference type="Pfam" id="PF00551">
    <property type="entry name" value="Formyl_trans_N"/>
    <property type="match status" value="1"/>
</dbReference>
<evidence type="ECO:0000313" key="7">
    <source>
        <dbReference type="Proteomes" id="UP000563050"/>
    </source>
</evidence>
<keyword evidence="7" id="KW-1185">Reference proteome</keyword>
<organism evidence="6 7">
    <name type="scientific">Halomonas fontilapidosi</name>
    <dbReference type="NCBI Taxonomy" id="616675"/>
    <lineage>
        <taxon>Bacteria</taxon>
        <taxon>Pseudomonadati</taxon>
        <taxon>Pseudomonadota</taxon>
        <taxon>Gammaproteobacteria</taxon>
        <taxon>Oceanospirillales</taxon>
        <taxon>Halomonadaceae</taxon>
        <taxon>Halomonas</taxon>
    </lineage>
</organism>
<proteinExistence type="predicted"/>
<dbReference type="EC" id="2.1.2.2" evidence="2"/>
<evidence type="ECO:0000256" key="1">
    <source>
        <dbReference type="ARBA" id="ARBA00005054"/>
    </source>
</evidence>
<protein>
    <recommendedName>
        <fullName evidence="2">phosphoribosylglycinamide formyltransferase 1</fullName>
        <ecNumber evidence="2">2.1.2.2</ecNumber>
    </recommendedName>
</protein>
<dbReference type="InterPro" id="IPR002376">
    <property type="entry name" value="Formyl_transf_N"/>
</dbReference>
<sequence>MSKKSPRFIFVVSTAGSIMNQVLEIASIREVIHSVVADQQCPAIEKARKHGIPVTVFDVATNDEFCDELCKYMDRHDIDYVLSFYTNFYTGKIREKFKDRIINFHPSLLPAFKGMDGFGDGIAYQTKIIGTTVELIKDVMDEGKVVMQSACAVDPGQAKETMRHRIFVQQCKTLIQVVQWIKEDRLTVHGNNVSIKGAFYQDIEFSPSLESKEAINLEIPGPASHASITGLKALA</sequence>
<feature type="domain" description="Formyl transferase N-terminal" evidence="5">
    <location>
        <begin position="7"/>
        <end position="178"/>
    </location>
</feature>
<dbReference type="GO" id="GO:0006189">
    <property type="term" value="P:'de novo' IMP biosynthetic process"/>
    <property type="evidence" value="ECO:0007669"/>
    <property type="project" value="TreeGrafter"/>
</dbReference>
<keyword evidence="4" id="KW-0658">Purine biosynthesis</keyword>
<dbReference type="PANTHER" id="PTHR43369:SF2">
    <property type="entry name" value="PHOSPHORIBOSYLGLYCINAMIDE FORMYLTRANSFERASE"/>
    <property type="match status" value="1"/>
</dbReference>
<keyword evidence="3 6" id="KW-0808">Transferase</keyword>
<evidence type="ECO:0000313" key="6">
    <source>
        <dbReference type="EMBL" id="MBB3185670.1"/>
    </source>
</evidence>
<gene>
    <name evidence="6" type="ORF">FHR95_003261</name>
</gene>
<reference evidence="6 7" key="1">
    <citation type="submission" date="2020-08" db="EMBL/GenBank/DDBJ databases">
        <title>Genomic Encyclopedia of Type Strains, Phase III (KMG-III): the genomes of soil and plant-associated and newly described type strains.</title>
        <authorList>
            <person name="Whitman W."/>
        </authorList>
    </citation>
    <scope>NUCLEOTIDE SEQUENCE [LARGE SCALE GENOMIC DNA]</scope>
    <source>
        <strain evidence="6 7">CECT 7341</strain>
    </source>
</reference>
<accession>A0A7W5DN60</accession>
<dbReference type="PANTHER" id="PTHR43369">
    <property type="entry name" value="PHOSPHORIBOSYLGLYCINAMIDE FORMYLTRANSFERASE"/>
    <property type="match status" value="1"/>
</dbReference>
<dbReference type="AlphaFoldDB" id="A0A7W5DN60"/>
<evidence type="ECO:0000259" key="5">
    <source>
        <dbReference type="Pfam" id="PF00551"/>
    </source>
</evidence>
<dbReference type="EMBL" id="JACHXQ010000015">
    <property type="protein sequence ID" value="MBB3185670.1"/>
    <property type="molecule type" value="Genomic_DNA"/>
</dbReference>